<keyword evidence="4" id="KW-0378">Hydrolase</keyword>
<comment type="similarity">
    <text evidence="2">Belongs to the glycosyl hydrolase 3 family.</text>
</comment>
<dbReference type="Gene3D" id="3.40.50.1700">
    <property type="entry name" value="Glycoside hydrolase family 3 C-terminal domain"/>
    <property type="match status" value="1"/>
</dbReference>
<dbReference type="AlphaFoldDB" id="A0A6J4VV72"/>
<feature type="domain" description="Glycoside hydrolase family 3 N-terminal" evidence="6">
    <location>
        <begin position="27"/>
        <end position="346"/>
    </location>
</feature>
<protein>
    <recommendedName>
        <fullName evidence="3">beta-N-acetylhexosaminidase</fullName>
        <ecNumber evidence="3">3.2.1.52</ecNumber>
    </recommendedName>
</protein>
<evidence type="ECO:0000259" key="6">
    <source>
        <dbReference type="Pfam" id="PF00933"/>
    </source>
</evidence>
<gene>
    <name evidence="7" type="ORF">AVDCRST_MAG18-5000</name>
</gene>
<name>A0A6J4VV72_9BACT</name>
<dbReference type="GO" id="GO:0004563">
    <property type="term" value="F:beta-N-acetylhexosaminidase activity"/>
    <property type="evidence" value="ECO:0007669"/>
    <property type="project" value="UniProtKB-EC"/>
</dbReference>
<comment type="catalytic activity">
    <reaction evidence="1">
        <text>Hydrolysis of terminal non-reducing N-acetyl-D-hexosamine residues in N-acetyl-beta-D-hexosaminides.</text>
        <dbReference type="EC" id="3.2.1.52"/>
    </reaction>
</comment>
<dbReference type="EMBL" id="CADCWN010000399">
    <property type="protein sequence ID" value="CAA9590373.1"/>
    <property type="molecule type" value="Genomic_DNA"/>
</dbReference>
<dbReference type="PANTHER" id="PTHR30480:SF13">
    <property type="entry name" value="BETA-HEXOSAMINIDASE"/>
    <property type="match status" value="1"/>
</dbReference>
<reference evidence="7" key="1">
    <citation type="submission" date="2020-02" db="EMBL/GenBank/DDBJ databases">
        <authorList>
            <person name="Meier V. D."/>
        </authorList>
    </citation>
    <scope>NUCLEOTIDE SEQUENCE</scope>
    <source>
        <strain evidence="7">AVDCRST_MAG18</strain>
    </source>
</reference>
<evidence type="ECO:0000256" key="5">
    <source>
        <dbReference type="ARBA" id="ARBA00023295"/>
    </source>
</evidence>
<proteinExistence type="inferred from homology"/>
<evidence type="ECO:0000256" key="2">
    <source>
        <dbReference type="ARBA" id="ARBA00005336"/>
    </source>
</evidence>
<dbReference type="SUPFAM" id="SSF51445">
    <property type="entry name" value="(Trans)glycosidases"/>
    <property type="match status" value="1"/>
</dbReference>
<evidence type="ECO:0000256" key="4">
    <source>
        <dbReference type="ARBA" id="ARBA00022801"/>
    </source>
</evidence>
<evidence type="ECO:0000313" key="7">
    <source>
        <dbReference type="EMBL" id="CAA9590373.1"/>
    </source>
</evidence>
<dbReference type="EC" id="3.2.1.52" evidence="3"/>
<dbReference type="InterPro" id="IPR050226">
    <property type="entry name" value="NagZ_Beta-hexosaminidase"/>
</dbReference>
<dbReference type="GO" id="GO:0009254">
    <property type="term" value="P:peptidoglycan turnover"/>
    <property type="evidence" value="ECO:0007669"/>
    <property type="project" value="TreeGrafter"/>
</dbReference>
<dbReference type="Pfam" id="PF00933">
    <property type="entry name" value="Glyco_hydro_3"/>
    <property type="match status" value="1"/>
</dbReference>
<dbReference type="InterPro" id="IPR036881">
    <property type="entry name" value="Glyco_hydro_3_C_sf"/>
</dbReference>
<keyword evidence="5" id="KW-0326">Glycosidase</keyword>
<organism evidence="7">
    <name type="scientific">uncultured Thermomicrobiales bacterium</name>
    <dbReference type="NCBI Taxonomy" id="1645740"/>
    <lineage>
        <taxon>Bacteria</taxon>
        <taxon>Pseudomonadati</taxon>
        <taxon>Thermomicrobiota</taxon>
        <taxon>Thermomicrobia</taxon>
        <taxon>Thermomicrobiales</taxon>
        <taxon>environmental samples</taxon>
    </lineage>
</organism>
<dbReference type="InterPro" id="IPR036962">
    <property type="entry name" value="Glyco_hydro_3_N_sf"/>
</dbReference>
<evidence type="ECO:0000256" key="3">
    <source>
        <dbReference type="ARBA" id="ARBA00012663"/>
    </source>
</evidence>
<dbReference type="SUPFAM" id="SSF52279">
    <property type="entry name" value="Beta-D-glucan exohydrolase, C-terminal domain"/>
    <property type="match status" value="1"/>
</dbReference>
<dbReference type="PANTHER" id="PTHR30480">
    <property type="entry name" value="BETA-HEXOSAMINIDASE-RELATED"/>
    <property type="match status" value="1"/>
</dbReference>
<dbReference type="GO" id="GO:0005975">
    <property type="term" value="P:carbohydrate metabolic process"/>
    <property type="evidence" value="ECO:0007669"/>
    <property type="project" value="InterPro"/>
</dbReference>
<accession>A0A6J4VV72</accession>
<evidence type="ECO:0000256" key="1">
    <source>
        <dbReference type="ARBA" id="ARBA00001231"/>
    </source>
</evidence>
<dbReference type="Gene3D" id="3.20.20.300">
    <property type="entry name" value="Glycoside hydrolase, family 3, N-terminal domain"/>
    <property type="match status" value="1"/>
</dbReference>
<sequence length="578" mass="63187">MVDLTAKPFNLDAAAIAWVRDTIEAMTIEEQIGQLFINLNVTFTPAYLDRVLDTYHVGGMRFRGADAVTVQAHIRHAQSRSKIPLLIASNPEMGGFGSVNDGTLVCTHLQAGSHPDESIAREMGRVAGIETAALGCNWAFAPIVDIHRNWRNTVVATRAFGNTPEVVIERAKAYFDGISESGGACAIKHFPGDGVDERDQHVVTTWNTLDADEWDATFGRVYRALIDHGAQSIMVGHIGAPALSRKYRPGIADRDLLPATLAPELLGDLLRGELGFNGLIVTDASLMVGLTSAGRRRDLVPVAIAAGCDMFLFFRNPDEDFGFMLDGYRDGVITEGRLREALERILGLKASLGLHTTPREALVPGPEALAVVGSAAHRAVAAEIADKTVTLVKDTQQNLPLRPETHRRIRLYGITGQADFTGTDPSGYLQIAREELERAGFEVHPFKTVQQRIAEGEQGVAFHTVLREEASADYADRYDAAIVFANVSGFAQEATVRIHWSTPMAAEIPWYVHEVPTVFVSLSLPNHLIDVPMVKTLIHAHAPSREAIRATVEKIQGKSPFRGTFNENVFCDTFDARL</sequence>
<dbReference type="InterPro" id="IPR017853">
    <property type="entry name" value="GH"/>
</dbReference>
<dbReference type="InterPro" id="IPR001764">
    <property type="entry name" value="Glyco_hydro_3_N"/>
</dbReference>